<evidence type="ECO:0000256" key="1">
    <source>
        <dbReference type="ARBA" id="ARBA00022801"/>
    </source>
</evidence>
<feature type="domain" description="HotDog ACOT-type" evidence="4">
    <location>
        <begin position="393"/>
        <end position="508"/>
    </location>
</feature>
<keyword evidence="2" id="KW-1133">Transmembrane helix</keyword>
<keyword evidence="1" id="KW-0378">Hydrolase</keyword>
<keyword evidence="3" id="KW-0732">Signal</keyword>
<evidence type="ECO:0000259" key="4">
    <source>
        <dbReference type="PROSITE" id="PS51770"/>
    </source>
</evidence>
<feature type="domain" description="HotDog ACOT-type" evidence="4">
    <location>
        <begin position="89"/>
        <end position="203"/>
    </location>
</feature>
<dbReference type="GO" id="GO:0005829">
    <property type="term" value="C:cytosol"/>
    <property type="evidence" value="ECO:0007669"/>
    <property type="project" value="TreeGrafter"/>
</dbReference>
<feature type="chain" id="PRO_5022035141" evidence="3">
    <location>
        <begin position="16"/>
        <end position="554"/>
    </location>
</feature>
<sequence>MLMWLVLALQWALLAYQCRRSGTAFSAAQQLPFLAVLVASVLWQRQREGWVWTGPVALGAIVLAYFVGTTHAERLRRHEAKPLAPKDASKSSVVYRYKMSPAECDEHGRVYGGELLKLIDVSAGLVAAKHAGGPCLTISADRVIFLEEIRVGDVISLSSAVNRAWGSSMEIGVRVMRQSRTDPLGPETYCSHAYLTFVAKSYPPPPPGPLLSVTDTLGLTRPPKPRRAQLPGLKPSSLLEQKRYLLAGRRRAHRIKQAKENDRRNRAFQEQIYEIERESRVGAPAAVDEQFEDRKALLGQLQVELLSEMFMRGESDVRIEGDEVVGEIEGFVEPVRVKKALIDRAVLEKGHGGWHKISLATDEDVDRAAGHTMRVSLDPHVQAASDVSSVPFEATLSMGLWIVRPQHCNSKSILFGGTLMRWVEEVSTIAARRVYPTASWSSAAIDSLTFKTAVQPGEVVYVRAAVIKVFDSSLEVAAVVTCEDRNSPSPKIREVSESFFTLVAMDPLSGRPLKGVLRHIELPPSGPVTELASLAQKRREDRLLDKRILQRVYA</sequence>
<protein>
    <submittedName>
        <fullName evidence="5">Acyl-CoA thioesteraes 11</fullName>
    </submittedName>
</protein>
<dbReference type="PANTHER" id="PTHR11049">
    <property type="entry name" value="ACYL COENZYME A THIOESTER HYDROLASE"/>
    <property type="match status" value="1"/>
</dbReference>
<dbReference type="Gene3D" id="3.10.129.10">
    <property type="entry name" value="Hotdog Thioesterase"/>
    <property type="match status" value="2"/>
</dbReference>
<dbReference type="InterPro" id="IPR033120">
    <property type="entry name" value="HOTDOG_ACOT"/>
</dbReference>
<evidence type="ECO:0000256" key="2">
    <source>
        <dbReference type="SAM" id="Phobius"/>
    </source>
</evidence>
<comment type="caution">
    <text evidence="5">The sequence shown here is derived from an EMBL/GenBank/DDBJ whole genome shotgun (WGS) entry which is preliminary data.</text>
</comment>
<organism evidence="5 6">
    <name type="scientific">Rhodotorula toruloides</name>
    <name type="common">Yeast</name>
    <name type="synonym">Rhodosporidium toruloides</name>
    <dbReference type="NCBI Taxonomy" id="5286"/>
    <lineage>
        <taxon>Eukaryota</taxon>
        <taxon>Fungi</taxon>
        <taxon>Dikarya</taxon>
        <taxon>Basidiomycota</taxon>
        <taxon>Pucciniomycotina</taxon>
        <taxon>Microbotryomycetes</taxon>
        <taxon>Sporidiobolales</taxon>
        <taxon>Sporidiobolaceae</taxon>
        <taxon>Rhodotorula</taxon>
    </lineage>
</organism>
<dbReference type="GO" id="GO:0006637">
    <property type="term" value="P:acyl-CoA metabolic process"/>
    <property type="evidence" value="ECO:0007669"/>
    <property type="project" value="TreeGrafter"/>
</dbReference>
<dbReference type="PROSITE" id="PS51770">
    <property type="entry name" value="HOTDOG_ACOT"/>
    <property type="match status" value="2"/>
</dbReference>
<evidence type="ECO:0000313" key="6">
    <source>
        <dbReference type="Proteomes" id="UP000321518"/>
    </source>
</evidence>
<keyword evidence="2" id="KW-0812">Transmembrane</keyword>
<dbReference type="SUPFAM" id="SSF54637">
    <property type="entry name" value="Thioesterase/thiol ester dehydrase-isomerase"/>
    <property type="match status" value="2"/>
</dbReference>
<dbReference type="EMBL" id="BJWK01000003">
    <property type="protein sequence ID" value="GEM07401.1"/>
    <property type="molecule type" value="Genomic_DNA"/>
</dbReference>
<feature type="signal peptide" evidence="3">
    <location>
        <begin position="1"/>
        <end position="15"/>
    </location>
</feature>
<accession>A0A511KAN4</accession>
<keyword evidence="2" id="KW-0472">Membrane</keyword>
<feature type="transmembrane region" description="Helical" evidence="2">
    <location>
        <begin position="50"/>
        <end position="68"/>
    </location>
</feature>
<reference evidence="5 6" key="1">
    <citation type="submission" date="2019-07" db="EMBL/GenBank/DDBJ databases">
        <title>Rhodotorula toruloides NBRC10032 genome sequencing.</title>
        <authorList>
            <person name="Shida Y."/>
            <person name="Takaku H."/>
            <person name="Ogasawara W."/>
            <person name="Mori K."/>
        </authorList>
    </citation>
    <scope>NUCLEOTIDE SEQUENCE [LARGE SCALE GENOMIC DNA]</scope>
    <source>
        <strain evidence="5 6">NBRC10032</strain>
    </source>
</reference>
<dbReference type="CDD" id="cd03442">
    <property type="entry name" value="BFIT_BACH"/>
    <property type="match status" value="2"/>
</dbReference>
<dbReference type="Proteomes" id="UP000321518">
    <property type="component" value="Unassembled WGS sequence"/>
</dbReference>
<dbReference type="InterPro" id="IPR029069">
    <property type="entry name" value="HotDog_dom_sf"/>
</dbReference>
<dbReference type="AlphaFoldDB" id="A0A511KAN4"/>
<gene>
    <name evidence="5" type="ORF">Rt10032_c03g1418</name>
</gene>
<dbReference type="InterPro" id="IPR040170">
    <property type="entry name" value="Cytosol_ACT"/>
</dbReference>
<evidence type="ECO:0000313" key="5">
    <source>
        <dbReference type="EMBL" id="GEM07401.1"/>
    </source>
</evidence>
<dbReference type="GO" id="GO:0052816">
    <property type="term" value="F:long-chain fatty acyl-CoA hydrolase activity"/>
    <property type="evidence" value="ECO:0007669"/>
    <property type="project" value="TreeGrafter"/>
</dbReference>
<dbReference type="InterPro" id="IPR006683">
    <property type="entry name" value="Thioestr_dom"/>
</dbReference>
<dbReference type="Pfam" id="PF03061">
    <property type="entry name" value="4HBT"/>
    <property type="match status" value="2"/>
</dbReference>
<dbReference type="PANTHER" id="PTHR11049:SF16">
    <property type="entry name" value="PROTEIN VDLD"/>
    <property type="match status" value="1"/>
</dbReference>
<evidence type="ECO:0000256" key="3">
    <source>
        <dbReference type="SAM" id="SignalP"/>
    </source>
</evidence>
<dbReference type="OrthoDB" id="3184331at2759"/>
<name>A0A511KAN4_RHOTO</name>
<proteinExistence type="predicted"/>